<gene>
    <name evidence="11 15" type="primary">alaS</name>
    <name evidence="15" type="ORF">GCM10022200_04090</name>
</gene>
<dbReference type="Pfam" id="PF07973">
    <property type="entry name" value="tRNA_SAD"/>
    <property type="match status" value="1"/>
</dbReference>
<keyword evidence="6 11" id="KW-0694">RNA-binding</keyword>
<dbReference type="Pfam" id="PF02272">
    <property type="entry name" value="DHHA1"/>
    <property type="match status" value="1"/>
</dbReference>
<evidence type="ECO:0000256" key="5">
    <source>
        <dbReference type="ARBA" id="ARBA00022840"/>
    </source>
</evidence>
<dbReference type="InterPro" id="IPR018164">
    <property type="entry name" value="Ala-tRNA-synth_IIc_N"/>
</dbReference>
<evidence type="ECO:0000256" key="3">
    <source>
        <dbReference type="ARBA" id="ARBA00022598"/>
    </source>
</evidence>
<dbReference type="SMART" id="SM00863">
    <property type="entry name" value="tRNA_SAD"/>
    <property type="match status" value="1"/>
</dbReference>
<dbReference type="InterPro" id="IPR018165">
    <property type="entry name" value="Ala-tRNA-synth_IIc_core"/>
</dbReference>
<evidence type="ECO:0000256" key="9">
    <source>
        <dbReference type="ARBA" id="ARBA00024779"/>
    </source>
</evidence>
<evidence type="ECO:0000256" key="12">
    <source>
        <dbReference type="SAM" id="Coils"/>
    </source>
</evidence>
<keyword evidence="7 11" id="KW-0648">Protein biosynthesis</keyword>
<dbReference type="InterPro" id="IPR045864">
    <property type="entry name" value="aa-tRNA-synth_II/BPL/LPL"/>
</dbReference>
<dbReference type="SUPFAM" id="SSF101353">
    <property type="entry name" value="Putative anticodon-binding domain of alanyl-tRNA synthetase (AlaRS)"/>
    <property type="match status" value="1"/>
</dbReference>
<dbReference type="PANTHER" id="PTHR11777:SF9">
    <property type="entry name" value="ALANINE--TRNA LIGASE, CYTOPLASMIC"/>
    <property type="match status" value="1"/>
</dbReference>
<dbReference type="SUPFAM" id="SSF55681">
    <property type="entry name" value="Class II aaRS and biotin synthetases"/>
    <property type="match status" value="1"/>
</dbReference>
<dbReference type="InterPro" id="IPR002318">
    <property type="entry name" value="Ala-tRNA-lgiase_IIc"/>
</dbReference>
<feature type="binding site" evidence="11">
    <location>
        <position position="607"/>
    </location>
    <ligand>
        <name>Zn(2+)</name>
        <dbReference type="ChEBI" id="CHEBI:29105"/>
    </ligand>
</feature>
<dbReference type="PANTHER" id="PTHR11777">
    <property type="entry name" value="ALANYL-TRNA SYNTHETASE"/>
    <property type="match status" value="1"/>
</dbReference>
<comment type="catalytic activity">
    <reaction evidence="10 11">
        <text>tRNA(Ala) + L-alanine + ATP = L-alanyl-tRNA(Ala) + AMP + diphosphate</text>
        <dbReference type="Rhea" id="RHEA:12540"/>
        <dbReference type="Rhea" id="RHEA-COMP:9657"/>
        <dbReference type="Rhea" id="RHEA-COMP:9923"/>
        <dbReference type="ChEBI" id="CHEBI:30616"/>
        <dbReference type="ChEBI" id="CHEBI:33019"/>
        <dbReference type="ChEBI" id="CHEBI:57972"/>
        <dbReference type="ChEBI" id="CHEBI:78442"/>
        <dbReference type="ChEBI" id="CHEBI:78497"/>
        <dbReference type="ChEBI" id="CHEBI:456215"/>
        <dbReference type="EC" id="6.1.1.7"/>
    </reaction>
</comment>
<keyword evidence="12" id="KW-0175">Coiled coil</keyword>
<dbReference type="Gene3D" id="2.40.30.130">
    <property type="match status" value="1"/>
</dbReference>
<feature type="region of interest" description="Disordered" evidence="13">
    <location>
        <begin position="1"/>
        <end position="24"/>
    </location>
</feature>
<keyword evidence="8 11" id="KW-0030">Aminoacyl-tRNA synthetase</keyword>
<keyword evidence="5 11" id="KW-0067">ATP-binding</keyword>
<proteinExistence type="inferred from homology"/>
<feature type="compositionally biased region" description="Basic residues" evidence="13">
    <location>
        <begin position="1"/>
        <end position="10"/>
    </location>
</feature>
<accession>A0ABP7A4X8</accession>
<name>A0ABP7A4X8_9MICO</name>
<dbReference type="Proteomes" id="UP001501697">
    <property type="component" value="Unassembled WGS sequence"/>
</dbReference>
<comment type="caution">
    <text evidence="15">The sequence shown here is derived from an EMBL/GenBank/DDBJ whole genome shotgun (WGS) entry which is preliminary data.</text>
</comment>
<dbReference type="Gene3D" id="3.30.980.10">
    <property type="entry name" value="Threonyl-trna Synthetase, Chain A, domain 2"/>
    <property type="match status" value="1"/>
</dbReference>
<comment type="function">
    <text evidence="9 11">Catalyzes the attachment of alanine to tRNA(Ala) in a two-step reaction: alanine is first activated by ATP to form Ala-AMP and then transferred to the acceptor end of tRNA(Ala). Also edits incorrectly charged Ser-tRNA(Ala) and Gly-tRNA(Ala) via its editing domain.</text>
</comment>
<dbReference type="Gene3D" id="3.30.930.10">
    <property type="entry name" value="Bira Bifunctional Protein, Domain 2"/>
    <property type="match status" value="1"/>
</dbReference>
<keyword evidence="3 11" id="KW-0436">Ligase</keyword>
<reference evidence="16" key="1">
    <citation type="journal article" date="2019" name="Int. J. Syst. Evol. Microbiol.">
        <title>The Global Catalogue of Microorganisms (GCM) 10K type strain sequencing project: providing services to taxonomists for standard genome sequencing and annotation.</title>
        <authorList>
            <consortium name="The Broad Institute Genomics Platform"/>
            <consortium name="The Broad Institute Genome Sequencing Center for Infectious Disease"/>
            <person name="Wu L."/>
            <person name="Ma J."/>
        </authorList>
    </citation>
    <scope>NUCLEOTIDE SEQUENCE [LARGE SCALE GENOMIC DNA]</scope>
    <source>
        <strain evidence="16">JCM 16544</strain>
    </source>
</reference>
<dbReference type="InterPro" id="IPR009000">
    <property type="entry name" value="Transl_B-barrel_sf"/>
</dbReference>
<comment type="similarity">
    <text evidence="1 11">Belongs to the class-II aminoacyl-tRNA synthetase family.</text>
</comment>
<keyword evidence="4 11" id="KW-0547">Nucleotide-binding</keyword>
<dbReference type="InterPro" id="IPR050058">
    <property type="entry name" value="Ala-tRNA_ligase"/>
</dbReference>
<evidence type="ECO:0000256" key="11">
    <source>
        <dbReference type="HAMAP-Rule" id="MF_00036"/>
    </source>
</evidence>
<evidence type="ECO:0000313" key="16">
    <source>
        <dbReference type="Proteomes" id="UP001501697"/>
    </source>
</evidence>
<dbReference type="InterPro" id="IPR003156">
    <property type="entry name" value="DHHA1_dom"/>
</dbReference>
<keyword evidence="16" id="KW-1185">Reference proteome</keyword>
<dbReference type="PRINTS" id="PR00980">
    <property type="entry name" value="TRNASYNTHALA"/>
</dbReference>
<comment type="cofactor">
    <cofactor evidence="11">
        <name>Zn(2+)</name>
        <dbReference type="ChEBI" id="CHEBI:29105"/>
    </cofactor>
    <text evidence="11">Binds 1 zinc ion per subunit.</text>
</comment>
<keyword evidence="2 11" id="KW-0820">tRNA-binding</keyword>
<feature type="domain" description="Alanyl-transfer RNA synthetases family profile" evidence="14">
    <location>
        <begin position="37"/>
        <end position="753"/>
    </location>
</feature>
<protein>
    <recommendedName>
        <fullName evidence="11">Alanine--tRNA ligase</fullName>
        <ecNumber evidence="11">6.1.1.7</ecNumber>
    </recommendedName>
    <alternativeName>
        <fullName evidence="11">Alanyl-tRNA synthetase</fullName>
        <shortName evidence="11">AlaRS</shortName>
    </alternativeName>
</protein>
<evidence type="ECO:0000313" key="15">
    <source>
        <dbReference type="EMBL" id="GAA3624988.1"/>
    </source>
</evidence>
<dbReference type="CDD" id="cd00673">
    <property type="entry name" value="AlaRS_core"/>
    <property type="match status" value="1"/>
</dbReference>
<evidence type="ECO:0000259" key="14">
    <source>
        <dbReference type="PROSITE" id="PS50860"/>
    </source>
</evidence>
<dbReference type="GO" id="GO:0016874">
    <property type="term" value="F:ligase activity"/>
    <property type="evidence" value="ECO:0007669"/>
    <property type="project" value="UniProtKB-KW"/>
</dbReference>
<evidence type="ECO:0000256" key="1">
    <source>
        <dbReference type="ARBA" id="ARBA00008226"/>
    </source>
</evidence>
<feature type="binding site" evidence="11">
    <location>
        <position position="714"/>
    </location>
    <ligand>
        <name>Zn(2+)</name>
        <dbReference type="ChEBI" id="CHEBI:29105"/>
    </ligand>
</feature>
<dbReference type="Pfam" id="PF01411">
    <property type="entry name" value="tRNA-synt_2c"/>
    <property type="match status" value="1"/>
</dbReference>
<dbReference type="InterPro" id="IPR018162">
    <property type="entry name" value="Ala-tRNA-ligase_IIc_anticod-bd"/>
</dbReference>
<keyword evidence="11" id="KW-0963">Cytoplasm</keyword>
<feature type="binding site" evidence="11">
    <location>
        <position position="710"/>
    </location>
    <ligand>
        <name>Zn(2+)</name>
        <dbReference type="ChEBI" id="CHEBI:29105"/>
    </ligand>
</feature>
<feature type="binding site" evidence="11">
    <location>
        <position position="611"/>
    </location>
    <ligand>
        <name>Zn(2+)</name>
        <dbReference type="ChEBI" id="CHEBI:29105"/>
    </ligand>
</feature>
<evidence type="ECO:0000256" key="8">
    <source>
        <dbReference type="ARBA" id="ARBA00023146"/>
    </source>
</evidence>
<dbReference type="Gene3D" id="3.10.310.40">
    <property type="match status" value="1"/>
</dbReference>
<dbReference type="NCBIfam" id="TIGR00344">
    <property type="entry name" value="alaS"/>
    <property type="match status" value="1"/>
</dbReference>
<evidence type="ECO:0000256" key="7">
    <source>
        <dbReference type="ARBA" id="ARBA00022917"/>
    </source>
</evidence>
<dbReference type="Gene3D" id="3.30.54.20">
    <property type="match status" value="1"/>
</dbReference>
<dbReference type="InterPro" id="IPR018163">
    <property type="entry name" value="Thr/Ala-tRNA-synth_IIc_edit"/>
</dbReference>
<dbReference type="EC" id="6.1.1.7" evidence="11"/>
<dbReference type="HAMAP" id="MF_00036_B">
    <property type="entry name" value="Ala_tRNA_synth_B"/>
    <property type="match status" value="1"/>
</dbReference>
<evidence type="ECO:0000256" key="13">
    <source>
        <dbReference type="SAM" id="MobiDB-lite"/>
    </source>
</evidence>
<dbReference type="PROSITE" id="PS50860">
    <property type="entry name" value="AA_TRNA_LIGASE_II_ALA"/>
    <property type="match status" value="1"/>
</dbReference>
<evidence type="ECO:0000256" key="2">
    <source>
        <dbReference type="ARBA" id="ARBA00022555"/>
    </source>
</evidence>
<dbReference type="InterPro" id="IPR012947">
    <property type="entry name" value="tRNA_SAD"/>
</dbReference>
<organism evidence="15 16">
    <name type="scientific">Microbacterium awajiense</name>
    <dbReference type="NCBI Taxonomy" id="415214"/>
    <lineage>
        <taxon>Bacteria</taxon>
        <taxon>Bacillati</taxon>
        <taxon>Actinomycetota</taxon>
        <taxon>Actinomycetes</taxon>
        <taxon>Micrococcales</taxon>
        <taxon>Microbacteriaceae</taxon>
        <taxon>Microbacterium</taxon>
    </lineage>
</organism>
<dbReference type="SUPFAM" id="SSF55186">
    <property type="entry name" value="ThrRS/AlaRS common domain"/>
    <property type="match status" value="1"/>
</dbReference>
<keyword evidence="11" id="KW-0479">Metal-binding</keyword>
<sequence>MRLPPPRRLRSPQTDPDPATGPFRALARLPDEESTRMKTAEIARRYLDYFEKNDHVIVPSASLVSDDPSILFTIAGMVPFIPYLTGVVPAPYARAADVQKCIRTNDIEEVGHTARHGTFFQMLGNWSFGDYFKEGAITYAWDLLTGAEADGGLGFAERDLWVTVYEDDDEAARLWKRIAGLPDERIQRLGREDNYWSTGQPGPAGPCSEIYFDRGPSYGRDGGPAVDDNRFTEIWNLVFMQYAITNVRSKIDFDIVGELPAKNIDTGMGLERVAFIKQGVDNMYETDQVRPVLDRAVALSGRRYGAEHEDDVRFRVIADHVRSSLMLLSDGVTPSNEGRGYILRRLMRRSVRAMRLLGVDGPTFPELFTASRDAMAAAYPVVVDDWARISQYAFAEEETFLRTLASGSTILDLAVADTKKSGGTTIAGSEAFLLHDTYGFPIDLTLEIAEEAGLNVDRAAFDTLMKEQRDRAKADAKSRKRAIADHSVYRELRAKGETAFTGFTDLETESTVLGILVDGHPVDRATQGTIAEVILAETALYAESGGQVADKGIITGPGYTLDVLDVQRPVPGLISHTIEVTDGEVGVGQPATTVVDAVNRRAARQAHSATHLVHAALRDTLGTSATQAGSLNRAGYLRFDFSWTQALSDATRTEIEEIANNAVRDNLEVTTRVLPLDEAKDLGAMALFGEKYADTVRMVDIGGPWSRELCGGTHVSTSAEVGLVNLVSESSVGAGNRRVEALVGLDAFRSMAAERAIVSQLSTTLKTPREQLPARIAELTASLKAAEKKIAALESASLTERVPSLAAEAAIVGPYRVVVAALGSAAADDVRSLALQVRERVGPDAVVALGAESGGRATVIVATGQSARDAGAKAGPLAKTAAGILGGGGGGRDDVAQGGGTDASALPAALQAVKDALAS</sequence>
<dbReference type="InterPro" id="IPR023033">
    <property type="entry name" value="Ala_tRNA_ligase_euk/bac"/>
</dbReference>
<dbReference type="EMBL" id="BAAAYU010000001">
    <property type="protein sequence ID" value="GAA3624988.1"/>
    <property type="molecule type" value="Genomic_DNA"/>
</dbReference>
<comment type="domain">
    <text evidence="11">Consists of three domains; the N-terminal catalytic domain, the editing domain and the C-terminal C-Ala domain. The editing domain removes incorrectly charged amino acids, while the C-Ala domain, along with tRNA(Ala), serves as a bridge to cooperatively bring together the editing and aminoacylation centers thus stimulating deacylation of misacylated tRNAs.</text>
</comment>
<evidence type="ECO:0000256" key="4">
    <source>
        <dbReference type="ARBA" id="ARBA00022741"/>
    </source>
</evidence>
<evidence type="ECO:0000256" key="6">
    <source>
        <dbReference type="ARBA" id="ARBA00022884"/>
    </source>
</evidence>
<dbReference type="Gene3D" id="6.10.250.550">
    <property type="match status" value="1"/>
</dbReference>
<comment type="subcellular location">
    <subcellularLocation>
        <location evidence="11">Cytoplasm</location>
    </subcellularLocation>
</comment>
<feature type="coiled-coil region" evidence="12">
    <location>
        <begin position="769"/>
        <end position="796"/>
    </location>
</feature>
<keyword evidence="11" id="KW-0862">Zinc</keyword>
<evidence type="ECO:0000256" key="10">
    <source>
        <dbReference type="ARBA" id="ARBA00048300"/>
    </source>
</evidence>
<dbReference type="SUPFAM" id="SSF50447">
    <property type="entry name" value="Translation proteins"/>
    <property type="match status" value="1"/>
</dbReference>